<evidence type="ECO:0000256" key="4">
    <source>
        <dbReference type="ARBA" id="ARBA00022842"/>
    </source>
</evidence>
<dbReference type="InterPro" id="IPR041492">
    <property type="entry name" value="HAD_2"/>
</dbReference>
<dbReference type="Gene3D" id="3.40.50.1000">
    <property type="entry name" value="HAD superfamily/HAD-like"/>
    <property type="match status" value="1"/>
</dbReference>
<dbReference type="SFLD" id="SFLDG01129">
    <property type="entry name" value="C1.5:_HAD__Beta-PGM__Phosphata"/>
    <property type="match status" value="1"/>
</dbReference>
<evidence type="ECO:0000256" key="10">
    <source>
        <dbReference type="PIRSR" id="PIRSR610972-1"/>
    </source>
</evidence>
<dbReference type="GO" id="GO:0000287">
    <property type="term" value="F:magnesium ion binding"/>
    <property type="evidence" value="ECO:0007669"/>
    <property type="project" value="InterPro"/>
</dbReference>
<dbReference type="SUPFAM" id="SSF56784">
    <property type="entry name" value="HAD-like"/>
    <property type="match status" value="1"/>
</dbReference>
<dbReference type="InterPro" id="IPR006439">
    <property type="entry name" value="HAD-SF_hydro_IA"/>
</dbReference>
<dbReference type="OrthoDB" id="9797743at2"/>
<feature type="binding site" evidence="11">
    <location>
        <position position="79"/>
    </location>
    <ligand>
        <name>substrate</name>
    </ligand>
</feature>
<gene>
    <name evidence="14" type="primary">pgmB</name>
    <name evidence="14" type="ORF">E4100_04150</name>
</gene>
<keyword evidence="6" id="KW-0119">Carbohydrate metabolism</keyword>
<dbReference type="Proteomes" id="UP000298381">
    <property type="component" value="Unassembled WGS sequence"/>
</dbReference>
<dbReference type="InterPro" id="IPR036412">
    <property type="entry name" value="HAD-like_sf"/>
</dbReference>
<dbReference type="NCBIfam" id="TIGR01990">
    <property type="entry name" value="bPGM"/>
    <property type="match status" value="1"/>
</dbReference>
<evidence type="ECO:0000256" key="13">
    <source>
        <dbReference type="PIRSR" id="PIRSR610972-4"/>
    </source>
</evidence>
<evidence type="ECO:0000256" key="7">
    <source>
        <dbReference type="ARBA" id="ARBA00044926"/>
    </source>
</evidence>
<feature type="active site" description="Proton donor/acceptor" evidence="10">
    <location>
        <position position="10"/>
    </location>
</feature>
<name>A0A4Z0D7A2_9FIRM</name>
<dbReference type="SFLD" id="SFLDG01135">
    <property type="entry name" value="C1.5.6:_HAD__Beta-PGM__Phospha"/>
    <property type="match status" value="1"/>
</dbReference>
<protein>
    <recommendedName>
        <fullName evidence="9">Beta-phosphoglucomutase</fullName>
        <ecNumber evidence="8">5.4.2.6</ecNumber>
    </recommendedName>
</protein>
<evidence type="ECO:0000256" key="9">
    <source>
        <dbReference type="ARBA" id="ARBA00044991"/>
    </source>
</evidence>
<organism evidence="14 15">
    <name type="scientific">Soehngenia longivitae</name>
    <dbReference type="NCBI Taxonomy" id="2562294"/>
    <lineage>
        <taxon>Bacteria</taxon>
        <taxon>Bacillati</taxon>
        <taxon>Bacillota</taxon>
        <taxon>Tissierellia</taxon>
        <taxon>Tissierellales</taxon>
        <taxon>Tissierellaceae</taxon>
        <taxon>Soehngenia</taxon>
    </lineage>
</organism>
<feature type="binding site" evidence="12">
    <location>
        <position position="172"/>
    </location>
    <ligand>
        <name>Mg(2+)</name>
        <dbReference type="ChEBI" id="CHEBI:18420"/>
    </ligand>
</feature>
<dbReference type="InterPro" id="IPR010972">
    <property type="entry name" value="Beta-PGM"/>
</dbReference>
<dbReference type="NCBIfam" id="TIGR01509">
    <property type="entry name" value="HAD-SF-IA-v3"/>
    <property type="match status" value="1"/>
</dbReference>
<comment type="caution">
    <text evidence="14">The sequence shown here is derived from an EMBL/GenBank/DDBJ whole genome shotgun (WGS) entry which is preliminary data.</text>
</comment>
<keyword evidence="4 12" id="KW-0460">Magnesium</keyword>
<keyword evidence="5 14" id="KW-0413">Isomerase</keyword>
<dbReference type="InterPro" id="IPR023214">
    <property type="entry name" value="HAD_sf"/>
</dbReference>
<dbReference type="PANTHER" id="PTHR46193">
    <property type="entry name" value="6-PHOSPHOGLUCONATE PHOSPHATASE"/>
    <property type="match status" value="1"/>
</dbReference>
<comment type="catalytic activity">
    <reaction evidence="7">
        <text>beta-D-glucose 1-phosphate = beta-D-glucose 6-phosphate</text>
        <dbReference type="Rhea" id="RHEA:20113"/>
        <dbReference type="ChEBI" id="CHEBI:57684"/>
        <dbReference type="ChEBI" id="CHEBI:58247"/>
        <dbReference type="EC" id="5.4.2.6"/>
    </reaction>
</comment>
<dbReference type="AlphaFoldDB" id="A0A4Z0D7A2"/>
<evidence type="ECO:0000256" key="2">
    <source>
        <dbReference type="ARBA" id="ARBA00022553"/>
    </source>
</evidence>
<evidence type="ECO:0000256" key="11">
    <source>
        <dbReference type="PIRSR" id="PIRSR610972-2"/>
    </source>
</evidence>
<feature type="active site" description="Proton donor/acceptor" evidence="10">
    <location>
        <position position="12"/>
    </location>
</feature>
<dbReference type="NCBIfam" id="TIGR02009">
    <property type="entry name" value="PGMB-YQAB-SF"/>
    <property type="match status" value="1"/>
</dbReference>
<dbReference type="SFLD" id="SFLDS00003">
    <property type="entry name" value="Haloacid_Dehalogenase"/>
    <property type="match status" value="1"/>
</dbReference>
<evidence type="ECO:0000256" key="3">
    <source>
        <dbReference type="ARBA" id="ARBA00022723"/>
    </source>
</evidence>
<feature type="binding site" evidence="11">
    <location>
        <position position="26"/>
    </location>
    <ligand>
        <name>substrate</name>
    </ligand>
</feature>
<feature type="binding site" evidence="11">
    <location>
        <begin position="117"/>
        <end position="121"/>
    </location>
    <ligand>
        <name>substrate</name>
    </ligand>
</feature>
<feature type="binding site" evidence="12">
    <location>
        <position position="12"/>
    </location>
    <ligand>
        <name>Mg(2+)</name>
        <dbReference type="ChEBI" id="CHEBI:18420"/>
    </ligand>
</feature>
<comment type="cofactor">
    <cofactor evidence="12">
        <name>Mg(2+)</name>
        <dbReference type="ChEBI" id="CHEBI:18420"/>
    </cofactor>
    <text evidence="12">Binds 2 magnesium ions per subunit.</text>
</comment>
<evidence type="ECO:0000256" key="8">
    <source>
        <dbReference type="ARBA" id="ARBA00044968"/>
    </source>
</evidence>
<dbReference type="EC" id="5.4.2.6" evidence="8"/>
<dbReference type="RefSeq" id="WP_135270782.1">
    <property type="nucleotide sequence ID" value="NZ_SRIB01000004.1"/>
</dbReference>
<keyword evidence="15" id="KW-1185">Reference proteome</keyword>
<dbReference type="GO" id="GO:0008801">
    <property type="term" value="F:beta-phosphoglucomutase activity"/>
    <property type="evidence" value="ECO:0007669"/>
    <property type="project" value="UniProtKB-EC"/>
</dbReference>
<evidence type="ECO:0000256" key="12">
    <source>
        <dbReference type="PIRSR" id="PIRSR610972-3"/>
    </source>
</evidence>
<accession>A0A4Z0D7A2</accession>
<feature type="binding site" evidence="11">
    <location>
        <begin position="10"/>
        <end position="12"/>
    </location>
    <ligand>
        <name>substrate</name>
    </ligand>
</feature>
<sequence length="217" mass="24619">MINFDAAIFDLDGVITETSTAHFYAWKELANEMGFDIPLEVMDKVRGIPRMEALDIVLSYNKSNNDFDLDYKEKLANRKNQIYLNKISNYDRSNLNDGVIELFSFLKKHNKKIALASSSRNAEYLLKALKIEEYFDAVVDPSTIKNAKPAPDIFLKACDLLNIPPEKSIGVEDSQAGIESIIKAGLTPIGIGENIQCEIKFKNIKEFYEYIIKHSID</sequence>
<feature type="site" description="Important for catalytic activity and assists the phosphoryl transfer reaction to Asp8 by balancing charge and orienting the reacting groups" evidence="13">
    <location>
        <position position="148"/>
    </location>
</feature>
<evidence type="ECO:0000313" key="14">
    <source>
        <dbReference type="EMBL" id="TFZ40756.1"/>
    </source>
</evidence>
<feature type="binding site" evidence="12">
    <location>
        <position position="173"/>
    </location>
    <ligand>
        <name>Mg(2+)</name>
        <dbReference type="ChEBI" id="CHEBI:18420"/>
    </ligand>
</feature>
<feature type="binding site" evidence="12">
    <location>
        <position position="10"/>
    </location>
    <ligand>
        <name>Mg(2+)</name>
        <dbReference type="ChEBI" id="CHEBI:18420"/>
    </ligand>
</feature>
<feature type="binding site" evidence="11">
    <location>
        <position position="148"/>
    </location>
    <ligand>
        <name>substrate</name>
    </ligand>
</feature>
<proteinExistence type="inferred from homology"/>
<evidence type="ECO:0000313" key="15">
    <source>
        <dbReference type="Proteomes" id="UP000298381"/>
    </source>
</evidence>
<dbReference type="GO" id="GO:0005975">
    <property type="term" value="P:carbohydrate metabolic process"/>
    <property type="evidence" value="ECO:0007669"/>
    <property type="project" value="InterPro"/>
</dbReference>
<dbReference type="Gene3D" id="1.10.150.240">
    <property type="entry name" value="Putative phosphatase, domain 2"/>
    <property type="match status" value="1"/>
</dbReference>
<keyword evidence="3 12" id="KW-0479">Metal-binding</keyword>
<comment type="similarity">
    <text evidence="1">Belongs to the HAD-like hydrolase superfamily. CbbY/CbbZ/Gph/YieH family.</text>
</comment>
<evidence type="ECO:0000256" key="5">
    <source>
        <dbReference type="ARBA" id="ARBA00023235"/>
    </source>
</evidence>
<dbReference type="InterPro" id="IPR023198">
    <property type="entry name" value="PGP-like_dom2"/>
</dbReference>
<feature type="binding site" evidence="11">
    <location>
        <begin position="45"/>
        <end position="50"/>
    </location>
    <ligand>
        <name>substrate</name>
    </ligand>
</feature>
<feature type="site" description="Important for catalytic activity and assists the phosphoryl transfer reaction to Asp8 by balancing charge and orienting the reacting groups" evidence="13">
    <location>
        <position position="117"/>
    </location>
</feature>
<reference evidence="14 15" key="1">
    <citation type="submission" date="2019-03" db="EMBL/GenBank/DDBJ databases">
        <title>Draft genome sequence data and analysis of a Fermenting Bacterium, Soehngenia longevitae strain 1933PT, isolated from petroleum reservoir in Azerbaijan.</title>
        <authorList>
            <person name="Grouzdev D.S."/>
            <person name="Bidzhieva S.K."/>
            <person name="Sokolova D.S."/>
            <person name="Tourova T.P."/>
            <person name="Poltaraus A.B."/>
            <person name="Nazina T.N."/>
        </authorList>
    </citation>
    <scope>NUCLEOTIDE SEQUENCE [LARGE SCALE GENOMIC DNA]</scope>
    <source>
        <strain evidence="14 15">1933P</strain>
    </source>
</reference>
<dbReference type="PANTHER" id="PTHR46193:SF18">
    <property type="entry name" value="HEXITOL PHOSPHATASE B"/>
    <property type="match status" value="1"/>
</dbReference>
<evidence type="ECO:0000256" key="6">
    <source>
        <dbReference type="ARBA" id="ARBA00023277"/>
    </source>
</evidence>
<evidence type="ECO:0000256" key="1">
    <source>
        <dbReference type="ARBA" id="ARBA00006171"/>
    </source>
</evidence>
<dbReference type="Pfam" id="PF13419">
    <property type="entry name" value="HAD_2"/>
    <property type="match status" value="1"/>
</dbReference>
<dbReference type="InterPro" id="IPR051600">
    <property type="entry name" value="Beta-PGM-like"/>
</dbReference>
<dbReference type="CDD" id="cd02598">
    <property type="entry name" value="HAD_BPGM"/>
    <property type="match status" value="1"/>
</dbReference>
<dbReference type="InterPro" id="IPR010976">
    <property type="entry name" value="B-phosphoglucomutase_hydrolase"/>
</dbReference>
<dbReference type="EMBL" id="SRIB01000004">
    <property type="protein sequence ID" value="TFZ40756.1"/>
    <property type="molecule type" value="Genomic_DNA"/>
</dbReference>
<keyword evidence="2" id="KW-0597">Phosphoprotein</keyword>